<dbReference type="Proteomes" id="UP001519343">
    <property type="component" value="Unassembled WGS sequence"/>
</dbReference>
<comment type="similarity">
    <text evidence="7 10">Belongs to the fluoride channel Fluc/FEX (TC 1.A.43) family.</text>
</comment>
<evidence type="ECO:0000256" key="5">
    <source>
        <dbReference type="ARBA" id="ARBA00023136"/>
    </source>
</evidence>
<reference evidence="11 12" key="1">
    <citation type="submission" date="2021-03" db="EMBL/GenBank/DDBJ databases">
        <title>Genomic Encyclopedia of Type Strains, Phase IV (KMG-IV): sequencing the most valuable type-strain genomes for metagenomic binning, comparative biology and taxonomic classification.</title>
        <authorList>
            <person name="Goeker M."/>
        </authorList>
    </citation>
    <scope>NUCLEOTIDE SEQUENCE [LARGE SCALE GENOMIC DNA]</scope>
    <source>
        <strain evidence="11 12">DSM 24738</strain>
    </source>
</reference>
<evidence type="ECO:0000313" key="12">
    <source>
        <dbReference type="Proteomes" id="UP001519343"/>
    </source>
</evidence>
<keyword evidence="3 10" id="KW-0812">Transmembrane</keyword>
<proteinExistence type="inferred from homology"/>
<keyword evidence="12" id="KW-1185">Reference proteome</keyword>
<feature type="binding site" evidence="10">
    <location>
        <position position="72"/>
    </location>
    <ligand>
        <name>Na(+)</name>
        <dbReference type="ChEBI" id="CHEBI:29101"/>
        <note>structural</note>
    </ligand>
</feature>
<feature type="transmembrane region" description="Helical" evidence="10">
    <location>
        <begin position="64"/>
        <end position="82"/>
    </location>
</feature>
<evidence type="ECO:0000256" key="9">
    <source>
        <dbReference type="ARBA" id="ARBA00049940"/>
    </source>
</evidence>
<evidence type="ECO:0000256" key="10">
    <source>
        <dbReference type="HAMAP-Rule" id="MF_00454"/>
    </source>
</evidence>
<keyword evidence="10" id="KW-0813">Transport</keyword>
<feature type="binding site" evidence="10">
    <location>
        <position position="75"/>
    </location>
    <ligand>
        <name>Na(+)</name>
        <dbReference type="ChEBI" id="CHEBI:29101"/>
        <note>structural</note>
    </ligand>
</feature>
<comment type="function">
    <text evidence="9 10">Fluoride-specific ion channel. Important for reducing fluoride concentration in the cell, thus reducing its toxicity.</text>
</comment>
<keyword evidence="5 10" id="KW-0472">Membrane</keyword>
<feature type="transmembrane region" description="Helical" evidence="10">
    <location>
        <begin position="94"/>
        <end position="115"/>
    </location>
</feature>
<evidence type="ECO:0000256" key="7">
    <source>
        <dbReference type="ARBA" id="ARBA00035120"/>
    </source>
</evidence>
<dbReference type="InterPro" id="IPR003691">
    <property type="entry name" value="FluC"/>
</dbReference>
<dbReference type="Pfam" id="PF02537">
    <property type="entry name" value="CRCB"/>
    <property type="match status" value="1"/>
</dbReference>
<gene>
    <name evidence="10" type="primary">fluC</name>
    <name evidence="10" type="synonym">crcB</name>
    <name evidence="11" type="ORF">J2Z37_002763</name>
</gene>
<keyword evidence="10" id="KW-0406">Ion transport</keyword>
<sequence length="121" mass="12941">MNILAVGIGGFFGAILRYTLGEWIHTTNGFPLGTLIINLLGCLLLAWFFTITTKKWQIHPPIKVGIGTGFVGAFTTFSTFSVETLNLINHHQMGLAILYVLVSVFGGLGFALVGAKLGGSE</sequence>
<evidence type="ECO:0000256" key="6">
    <source>
        <dbReference type="ARBA" id="ARBA00023303"/>
    </source>
</evidence>
<keyword evidence="4 10" id="KW-1133">Transmembrane helix</keyword>
<comment type="subcellular location">
    <subcellularLocation>
        <location evidence="1 10">Cell membrane</location>
        <topology evidence="1 10">Multi-pass membrane protein</topology>
    </subcellularLocation>
</comment>
<keyword evidence="6 10" id="KW-0407">Ion channel</keyword>
<accession>A0ABS4GRU9</accession>
<comment type="activity regulation">
    <text evidence="10">Na(+) is not transported, but it plays an essential structural role and its presence is essential for fluoride channel function.</text>
</comment>
<comment type="caution">
    <text evidence="11">The sequence shown here is derived from an EMBL/GenBank/DDBJ whole genome shotgun (WGS) entry which is preliminary data.</text>
</comment>
<keyword evidence="2 10" id="KW-1003">Cell membrane</keyword>
<dbReference type="EMBL" id="JAGGKT010000008">
    <property type="protein sequence ID" value="MBP1932752.1"/>
    <property type="molecule type" value="Genomic_DNA"/>
</dbReference>
<dbReference type="PANTHER" id="PTHR28259:SF1">
    <property type="entry name" value="FLUORIDE EXPORT PROTEIN 1-RELATED"/>
    <property type="match status" value="1"/>
</dbReference>
<protein>
    <recommendedName>
        <fullName evidence="10">Fluoride-specific ion channel FluC</fullName>
    </recommendedName>
</protein>
<organism evidence="11 12">
    <name type="scientific">Ammoniphilus resinae</name>
    <dbReference type="NCBI Taxonomy" id="861532"/>
    <lineage>
        <taxon>Bacteria</taxon>
        <taxon>Bacillati</taxon>
        <taxon>Bacillota</taxon>
        <taxon>Bacilli</taxon>
        <taxon>Bacillales</taxon>
        <taxon>Paenibacillaceae</taxon>
        <taxon>Aneurinibacillus group</taxon>
        <taxon>Ammoniphilus</taxon>
    </lineage>
</organism>
<dbReference type="HAMAP" id="MF_00454">
    <property type="entry name" value="FluC"/>
    <property type="match status" value="1"/>
</dbReference>
<evidence type="ECO:0000256" key="3">
    <source>
        <dbReference type="ARBA" id="ARBA00022692"/>
    </source>
</evidence>
<comment type="catalytic activity">
    <reaction evidence="8">
        <text>fluoride(in) = fluoride(out)</text>
        <dbReference type="Rhea" id="RHEA:76159"/>
        <dbReference type="ChEBI" id="CHEBI:17051"/>
    </reaction>
    <physiologicalReaction direction="left-to-right" evidence="8">
        <dbReference type="Rhea" id="RHEA:76160"/>
    </physiologicalReaction>
</comment>
<keyword evidence="10" id="KW-0915">Sodium</keyword>
<dbReference type="NCBIfam" id="TIGR00494">
    <property type="entry name" value="crcB"/>
    <property type="match status" value="1"/>
</dbReference>
<dbReference type="RefSeq" id="WP_209810797.1">
    <property type="nucleotide sequence ID" value="NZ_JAGGKT010000008.1"/>
</dbReference>
<evidence type="ECO:0000256" key="8">
    <source>
        <dbReference type="ARBA" id="ARBA00035585"/>
    </source>
</evidence>
<keyword evidence="10" id="KW-0479">Metal-binding</keyword>
<feature type="transmembrane region" description="Helical" evidence="10">
    <location>
        <begin position="31"/>
        <end position="52"/>
    </location>
</feature>
<evidence type="ECO:0000256" key="1">
    <source>
        <dbReference type="ARBA" id="ARBA00004651"/>
    </source>
</evidence>
<evidence type="ECO:0000313" key="11">
    <source>
        <dbReference type="EMBL" id="MBP1932752.1"/>
    </source>
</evidence>
<evidence type="ECO:0000256" key="2">
    <source>
        <dbReference type="ARBA" id="ARBA00022475"/>
    </source>
</evidence>
<name>A0ABS4GRU9_9BACL</name>
<evidence type="ECO:0000256" key="4">
    <source>
        <dbReference type="ARBA" id="ARBA00022989"/>
    </source>
</evidence>
<dbReference type="PANTHER" id="PTHR28259">
    <property type="entry name" value="FLUORIDE EXPORT PROTEIN 1-RELATED"/>
    <property type="match status" value="1"/>
</dbReference>